<feature type="transmembrane region" description="Helical" evidence="1">
    <location>
        <begin position="70"/>
        <end position="93"/>
    </location>
</feature>
<protein>
    <submittedName>
        <fullName evidence="3">Ion channel</fullName>
    </submittedName>
</protein>
<dbReference type="Proteomes" id="UP000315971">
    <property type="component" value="Unassembled WGS sequence"/>
</dbReference>
<proteinExistence type="predicted"/>
<dbReference type="RefSeq" id="WP_142603491.1">
    <property type="nucleotide sequence ID" value="NZ_FXSZ01000005.1"/>
</dbReference>
<keyword evidence="4" id="KW-1185">Reference proteome</keyword>
<evidence type="ECO:0000259" key="2">
    <source>
        <dbReference type="Pfam" id="PF07885"/>
    </source>
</evidence>
<keyword evidence="1" id="KW-1133">Transmembrane helix</keyword>
<dbReference type="SUPFAM" id="SSF81324">
    <property type="entry name" value="Voltage-gated potassium channels"/>
    <property type="match status" value="1"/>
</dbReference>
<name>A0A521CY30_9SPHI</name>
<dbReference type="EMBL" id="FXSZ01000005">
    <property type="protein sequence ID" value="SMO64322.1"/>
    <property type="molecule type" value="Genomic_DNA"/>
</dbReference>
<feature type="transmembrane region" description="Helical" evidence="1">
    <location>
        <begin position="45"/>
        <end position="63"/>
    </location>
</feature>
<feature type="transmembrane region" description="Helical" evidence="1">
    <location>
        <begin position="169"/>
        <end position="187"/>
    </location>
</feature>
<gene>
    <name evidence="3" type="ORF">SAMN06265350_10527</name>
</gene>
<reference evidence="3 4" key="1">
    <citation type="submission" date="2017-05" db="EMBL/GenBank/DDBJ databases">
        <authorList>
            <person name="Varghese N."/>
            <person name="Submissions S."/>
        </authorList>
    </citation>
    <scope>NUCLEOTIDE SEQUENCE [LARGE SCALE GENOMIC DNA]</scope>
    <source>
        <strain evidence="3 4">DSM 21342</strain>
    </source>
</reference>
<feature type="transmembrane region" description="Helical" evidence="1">
    <location>
        <begin position="99"/>
        <end position="118"/>
    </location>
</feature>
<feature type="transmembrane region" description="Helical" evidence="1">
    <location>
        <begin position="130"/>
        <end position="149"/>
    </location>
</feature>
<feature type="transmembrane region" description="Helical" evidence="1">
    <location>
        <begin position="199"/>
        <end position="219"/>
    </location>
</feature>
<evidence type="ECO:0000313" key="4">
    <source>
        <dbReference type="Proteomes" id="UP000315971"/>
    </source>
</evidence>
<feature type="domain" description="Potassium channel" evidence="2">
    <location>
        <begin position="140"/>
        <end position="221"/>
    </location>
</feature>
<dbReference type="OrthoDB" id="9799090at2"/>
<evidence type="ECO:0000313" key="3">
    <source>
        <dbReference type="EMBL" id="SMO64322.1"/>
    </source>
</evidence>
<organism evidence="3 4">
    <name type="scientific">Solitalea koreensis</name>
    <dbReference type="NCBI Taxonomy" id="543615"/>
    <lineage>
        <taxon>Bacteria</taxon>
        <taxon>Pseudomonadati</taxon>
        <taxon>Bacteroidota</taxon>
        <taxon>Sphingobacteriia</taxon>
        <taxon>Sphingobacteriales</taxon>
        <taxon>Sphingobacteriaceae</taxon>
        <taxon>Solitalea</taxon>
    </lineage>
</organism>
<accession>A0A521CY30</accession>
<dbReference type="AlphaFoldDB" id="A0A521CY30"/>
<keyword evidence="1" id="KW-0472">Membrane</keyword>
<keyword evidence="1" id="KW-0812">Transmembrane</keyword>
<dbReference type="Gene3D" id="1.10.287.70">
    <property type="match status" value="1"/>
</dbReference>
<sequence length="233" mass="26661">MINRTLNKLIRYWSRDESLSILLALLIVLIFIISPFSYLGFVSSVALTVLFTLILITGVFSVSNNRNFRWPAVIFALLCFVVRCNSLLFFNVYLTRLDYFLSILFFILLSLIIIKRIFFEGDITIHRIQGSIAVYLLIGLIFTYCYLLTFSLVPDSFNLPPIKTNRESMLGAFVYFSFVTLTTTGFGDITPNHQISQSLVLMEALTGQLFPAILIARLVSMEISTRYNKDNQK</sequence>
<dbReference type="InterPro" id="IPR013099">
    <property type="entry name" value="K_chnl_dom"/>
</dbReference>
<evidence type="ECO:0000256" key="1">
    <source>
        <dbReference type="SAM" id="Phobius"/>
    </source>
</evidence>
<feature type="transmembrane region" description="Helical" evidence="1">
    <location>
        <begin position="21"/>
        <end position="39"/>
    </location>
</feature>
<dbReference type="Pfam" id="PF07885">
    <property type="entry name" value="Ion_trans_2"/>
    <property type="match status" value="1"/>
</dbReference>